<name>A0A2V1N120_9LACO</name>
<reference evidence="2 3" key="1">
    <citation type="journal article" date="2018" name="Int. J. Syst. Evol. Microbiol.">
        <title>Lactobacillus bambusae sp. nov., isolated from a traditional fermented Ma-bamboo shoots of Taiwan.</title>
        <authorList>
            <person name="Wang L.-T."/>
        </authorList>
    </citation>
    <scope>NUCLEOTIDE SEQUENCE [LARGE SCALE GENOMIC DNA]</scope>
    <source>
        <strain evidence="2 3">BS-W1</strain>
    </source>
</reference>
<organism evidence="2 3">
    <name type="scientific">Levilactobacillus bambusae</name>
    <dbReference type="NCBI Taxonomy" id="2024736"/>
    <lineage>
        <taxon>Bacteria</taxon>
        <taxon>Bacillati</taxon>
        <taxon>Bacillota</taxon>
        <taxon>Bacilli</taxon>
        <taxon>Lactobacillales</taxon>
        <taxon>Lactobacillaceae</taxon>
        <taxon>Levilactobacillus</taxon>
    </lineage>
</organism>
<evidence type="ECO:0000313" key="2">
    <source>
        <dbReference type="EMBL" id="PWG00010.1"/>
    </source>
</evidence>
<evidence type="ECO:0000256" key="1">
    <source>
        <dbReference type="SAM" id="Phobius"/>
    </source>
</evidence>
<dbReference type="Proteomes" id="UP000245080">
    <property type="component" value="Unassembled WGS sequence"/>
</dbReference>
<evidence type="ECO:0000313" key="3">
    <source>
        <dbReference type="Proteomes" id="UP000245080"/>
    </source>
</evidence>
<keyword evidence="3" id="KW-1185">Reference proteome</keyword>
<keyword evidence="1" id="KW-1133">Transmembrane helix</keyword>
<proteinExistence type="predicted"/>
<sequence length="61" mass="6637">MNSNLFTGALIVTIGIILCFFCIHLARLIQQGDTDGRWLTSIFIGVSLLLVCLGGWIITLA</sequence>
<dbReference type="AlphaFoldDB" id="A0A2V1N120"/>
<accession>A0A2V1N120</accession>
<keyword evidence="1" id="KW-0812">Transmembrane</keyword>
<comment type="caution">
    <text evidence="2">The sequence shown here is derived from an EMBL/GenBank/DDBJ whole genome shotgun (WGS) entry which is preliminary data.</text>
</comment>
<protein>
    <submittedName>
        <fullName evidence="2">Uncharacterized protein</fullName>
    </submittedName>
</protein>
<feature type="transmembrane region" description="Helical" evidence="1">
    <location>
        <begin position="6"/>
        <end position="26"/>
    </location>
</feature>
<feature type="transmembrane region" description="Helical" evidence="1">
    <location>
        <begin position="38"/>
        <end position="58"/>
    </location>
</feature>
<dbReference type="EMBL" id="QCXQ01000002">
    <property type="protein sequence ID" value="PWG00010.1"/>
    <property type="molecule type" value="Genomic_DNA"/>
</dbReference>
<keyword evidence="1" id="KW-0472">Membrane</keyword>
<gene>
    <name evidence="2" type="ORF">DCM90_03470</name>
</gene>